<keyword evidence="6" id="KW-0812">Transmembrane</keyword>
<sequence>MGFRMISKVISVLLFIQYSVATADDILSGDAVDINSPDLFTIEKKSEDTLPKGDTNLQARRDATVLGVVFEYGKQAYDFYNDIRSLLPEAATCTSIVAIRNFLDTKALVNPVVYTKESKMKAVPPERIGPGEATVLEFDQASEDGKPEGSLVYNIEGTDLYVTILYHVVPPNTYNARIFRFEAKYSDVKVNLHSSMKTVDDFYPLKADDTIQYDVRLECGYKVSVVMTDHEKATMQVDVYDCQDTIDKTVLVVANQTANESIVDPLGCEPGDLPNCGCCQTISNANTLFLFPVIWTHVFFSTLLSMFYGIP</sequence>
<keyword evidence="7" id="KW-0732">Signal</keyword>
<feature type="chain" id="PRO_5010230102" evidence="7">
    <location>
        <begin position="24"/>
        <end position="311"/>
    </location>
</feature>
<protein>
    <submittedName>
        <fullName evidence="9">Uncharacterized protein LOC106179277</fullName>
    </submittedName>
</protein>
<dbReference type="InParanoid" id="A0A1S3K759"/>
<keyword evidence="5" id="KW-0166">Nematocyst</keyword>
<gene>
    <name evidence="9" type="primary">LOC106179277</name>
</gene>
<keyword evidence="4" id="KW-1053">Target membrane</keyword>
<keyword evidence="8" id="KW-1185">Reference proteome</keyword>
<comment type="subcellular location">
    <subcellularLocation>
        <location evidence="2">Nematocyst</location>
    </subcellularLocation>
    <subcellularLocation>
        <location evidence="1">Target cell membrane</location>
    </subcellularLocation>
</comment>
<dbReference type="GO" id="GO:0044218">
    <property type="term" value="C:other organism cell membrane"/>
    <property type="evidence" value="ECO:0007669"/>
    <property type="project" value="UniProtKB-KW"/>
</dbReference>
<organism evidence="8 9">
    <name type="scientific">Lingula anatina</name>
    <name type="common">Brachiopod</name>
    <name type="synonym">Lingula unguis</name>
    <dbReference type="NCBI Taxonomy" id="7574"/>
    <lineage>
        <taxon>Eukaryota</taxon>
        <taxon>Metazoa</taxon>
        <taxon>Spiralia</taxon>
        <taxon>Lophotrochozoa</taxon>
        <taxon>Brachiopoda</taxon>
        <taxon>Linguliformea</taxon>
        <taxon>Lingulata</taxon>
        <taxon>Lingulida</taxon>
        <taxon>Linguloidea</taxon>
        <taxon>Lingulidae</taxon>
        <taxon>Lingula</taxon>
    </lineage>
</organism>
<dbReference type="InterPro" id="IPR015926">
    <property type="entry name" value="Cytolysin/lectin"/>
</dbReference>
<proteinExistence type="predicted"/>
<evidence type="ECO:0000313" key="8">
    <source>
        <dbReference type="Proteomes" id="UP000085678"/>
    </source>
</evidence>
<dbReference type="GO" id="GO:0042151">
    <property type="term" value="C:nematocyst"/>
    <property type="evidence" value="ECO:0007669"/>
    <property type="project" value="UniProtKB-SubCell"/>
</dbReference>
<feature type="transmembrane region" description="Helical" evidence="6">
    <location>
        <begin position="288"/>
        <end position="310"/>
    </location>
</feature>
<dbReference type="RefSeq" id="XP_013418279.1">
    <property type="nucleotide sequence ID" value="XM_013562825.1"/>
</dbReference>
<reference evidence="9" key="1">
    <citation type="submission" date="2025-08" db="UniProtKB">
        <authorList>
            <consortium name="RefSeq"/>
        </authorList>
    </citation>
    <scope>IDENTIFICATION</scope>
    <source>
        <tissue evidence="9">Gonads</tissue>
    </source>
</reference>
<evidence type="ECO:0000256" key="3">
    <source>
        <dbReference type="ARBA" id="ARBA00022537"/>
    </source>
</evidence>
<evidence type="ECO:0000313" key="9">
    <source>
        <dbReference type="RefSeq" id="XP_013418279.1"/>
    </source>
</evidence>
<name>A0A1S3K759_LINAN</name>
<keyword evidence="6" id="KW-0472">Membrane</keyword>
<evidence type="ECO:0000256" key="4">
    <source>
        <dbReference type="ARBA" id="ARBA00023298"/>
    </source>
</evidence>
<dbReference type="GeneID" id="106179277"/>
<evidence type="ECO:0000256" key="2">
    <source>
        <dbReference type="ARBA" id="ARBA00004532"/>
    </source>
</evidence>
<keyword evidence="6" id="KW-1133">Transmembrane helix</keyword>
<evidence type="ECO:0000256" key="7">
    <source>
        <dbReference type="SAM" id="SignalP"/>
    </source>
</evidence>
<accession>A0A1S3K759</accession>
<evidence type="ECO:0000256" key="5">
    <source>
        <dbReference type="ARBA" id="ARBA00023331"/>
    </source>
</evidence>
<dbReference type="AlphaFoldDB" id="A0A1S3K759"/>
<dbReference type="Proteomes" id="UP000085678">
    <property type="component" value="Unplaced"/>
</dbReference>
<evidence type="ECO:0000256" key="1">
    <source>
        <dbReference type="ARBA" id="ARBA00004175"/>
    </source>
</evidence>
<evidence type="ECO:0000256" key="6">
    <source>
        <dbReference type="SAM" id="Phobius"/>
    </source>
</evidence>
<dbReference type="KEGG" id="lak:106179277"/>
<dbReference type="Gene3D" id="2.60.270.20">
    <property type="entry name" value="Cytolysin/lectin"/>
    <property type="match status" value="1"/>
</dbReference>
<feature type="signal peptide" evidence="7">
    <location>
        <begin position="1"/>
        <end position="23"/>
    </location>
</feature>
<keyword evidence="3" id="KW-1052">Target cell membrane</keyword>